<proteinExistence type="predicted"/>
<feature type="signal peptide" evidence="1">
    <location>
        <begin position="1"/>
        <end position="26"/>
    </location>
</feature>
<dbReference type="SUPFAM" id="SSF51445">
    <property type="entry name" value="(Trans)glycosidases"/>
    <property type="match status" value="1"/>
</dbReference>
<organism evidence="4 5">
    <name type="scientific">Micromonospora echinaurantiaca</name>
    <dbReference type="NCBI Taxonomy" id="47857"/>
    <lineage>
        <taxon>Bacteria</taxon>
        <taxon>Bacillati</taxon>
        <taxon>Actinomycetota</taxon>
        <taxon>Actinomycetes</taxon>
        <taxon>Micromonosporales</taxon>
        <taxon>Micromonosporaceae</taxon>
        <taxon>Micromonospora</taxon>
    </lineage>
</organism>
<dbReference type="InterPro" id="IPR033803">
    <property type="entry name" value="CBD-like_Golvesin-Xly"/>
</dbReference>
<dbReference type="Pfam" id="PF08924">
    <property type="entry name" value="Rv2525c_GlyHyd-like"/>
    <property type="match status" value="1"/>
</dbReference>
<keyword evidence="1" id="KW-0732">Signal</keyword>
<dbReference type="CDD" id="cd14488">
    <property type="entry name" value="CBM6-CBM35-CBM36_like_2"/>
    <property type="match status" value="1"/>
</dbReference>
<dbReference type="InterPro" id="IPR017853">
    <property type="entry name" value="GH"/>
</dbReference>
<evidence type="ECO:0000259" key="3">
    <source>
        <dbReference type="Pfam" id="PF25275"/>
    </source>
</evidence>
<evidence type="ECO:0000259" key="2">
    <source>
        <dbReference type="Pfam" id="PF08924"/>
    </source>
</evidence>
<gene>
    <name evidence="4" type="ORF">GA0070609_1687</name>
</gene>
<feature type="domain" description="Rv2525c-like glycoside hydrolase-like" evidence="2">
    <location>
        <begin position="210"/>
        <end position="415"/>
    </location>
</feature>
<sequence>MRTSRIMASLTAAVVGLTVAATPTWATPTDDRTVTYRGYRVPVPADWQVVDLSTDPHACVRFDRPTVYLGHPGAEPWCPDGPAGRTAGLLVEPIDTVTAEHLTAETAVAPAGRATVAPLVSRDGTVRIAVPDAGVLVTAFHTPETEPAVRRILAAARLGLDATPVSLDAVRAAARPATVTPLAAAGPQPGTYLGKGFDTCTAPAQSTMNTWRNASPYRAVGIYISGSSRSCAQPNLTATWVTNQTNAGWHLIPIELDKQAPCGTRTPKMSYDPATARSEGASRATSAVNAAQALGIPAGSVIYNDIEHYPSSESCKAAVLSYLSGWTERLHTLGYLSGMYSSGSSGVRDLCGAYHDTRYTRVDHLFFGWWNGVADTDAGDYCPDGYYANHQRIHQYTGDSYETWGGVRIYIDRDYLDVSTGTTEPPQDFSVTVDNTTAGRFIASANWGTSTYSGQRFGTDYRFAAPTPASDVAWYRANLPETGSYQVSVWYPADAGYNDSTPYIVSTTSGNQTVRVNQRQGGGQWVSLGVFTLAAGDGDKVGVSRWTSGTGYVIADAVRITRV</sequence>
<dbReference type="EMBL" id="LT607750">
    <property type="protein sequence ID" value="SCG45842.1"/>
    <property type="molecule type" value="Genomic_DNA"/>
</dbReference>
<evidence type="ECO:0000313" key="4">
    <source>
        <dbReference type="EMBL" id="SCG45842.1"/>
    </source>
</evidence>
<feature type="chain" id="PRO_5008717816" description="DUF1906 domain-containing protein" evidence="1">
    <location>
        <begin position="27"/>
        <end position="563"/>
    </location>
</feature>
<protein>
    <recommendedName>
        <fullName evidence="6">DUF1906 domain-containing protein</fullName>
    </recommendedName>
</protein>
<reference evidence="4 5" key="1">
    <citation type="submission" date="2016-06" db="EMBL/GenBank/DDBJ databases">
        <authorList>
            <person name="Kjaerup R.B."/>
            <person name="Dalgaard T.S."/>
            <person name="Juul-Madsen H.R."/>
        </authorList>
    </citation>
    <scope>NUCLEOTIDE SEQUENCE [LARGE SCALE GENOMIC DNA]</scope>
    <source>
        <strain evidence="4 5">DSM 43904</strain>
    </source>
</reference>
<dbReference type="Pfam" id="PF25275">
    <property type="entry name" value="Golvesin_C"/>
    <property type="match status" value="1"/>
</dbReference>
<dbReference type="Gene3D" id="3.20.20.80">
    <property type="entry name" value="Glycosidases"/>
    <property type="match status" value="1"/>
</dbReference>
<evidence type="ECO:0000256" key="1">
    <source>
        <dbReference type="SAM" id="SignalP"/>
    </source>
</evidence>
<name>A0A1C5HIJ3_9ACTN</name>
<dbReference type="InterPro" id="IPR015020">
    <property type="entry name" value="Rv2525c-like_Glyco_Hydro-like"/>
</dbReference>
<feature type="domain" description="Golvesin/Xly CBD-like" evidence="3">
    <location>
        <begin position="431"/>
        <end position="562"/>
    </location>
</feature>
<keyword evidence="5" id="KW-1185">Reference proteome</keyword>
<evidence type="ECO:0000313" key="5">
    <source>
        <dbReference type="Proteomes" id="UP000198217"/>
    </source>
</evidence>
<evidence type="ECO:0008006" key="6">
    <source>
        <dbReference type="Google" id="ProtNLM"/>
    </source>
</evidence>
<dbReference type="Proteomes" id="UP000198217">
    <property type="component" value="Chromosome I"/>
</dbReference>
<accession>A0A1C5HIJ3</accession>
<dbReference type="AlphaFoldDB" id="A0A1C5HIJ3"/>
<dbReference type="RefSeq" id="WP_408630639.1">
    <property type="nucleotide sequence ID" value="NZ_LT607750.1"/>
</dbReference>